<evidence type="ECO:0000313" key="5">
    <source>
        <dbReference type="Proteomes" id="UP000007435"/>
    </source>
</evidence>
<dbReference type="EMBL" id="CP002305">
    <property type="protein sequence ID" value="ADQ16613.1"/>
    <property type="molecule type" value="Genomic_DNA"/>
</dbReference>
<reference key="1">
    <citation type="submission" date="2010-11" db="EMBL/GenBank/DDBJ databases">
        <title>The complete genome of Leadbetterella byssophila DSM 17132.</title>
        <authorList>
            <consortium name="US DOE Joint Genome Institute (JGI-PGF)"/>
            <person name="Lucas S."/>
            <person name="Copeland A."/>
            <person name="Lapidus A."/>
            <person name="Glavina del Rio T."/>
            <person name="Dalin E."/>
            <person name="Tice H."/>
            <person name="Bruce D."/>
            <person name="Goodwin L."/>
            <person name="Pitluck S."/>
            <person name="Kyrpides N."/>
            <person name="Mavromatis K."/>
            <person name="Ivanova N."/>
            <person name="Teshima H."/>
            <person name="Brettin T."/>
            <person name="Detter J.C."/>
            <person name="Han C."/>
            <person name="Tapia R."/>
            <person name="Land M."/>
            <person name="Hauser L."/>
            <person name="Markowitz V."/>
            <person name="Cheng J.-F."/>
            <person name="Hugenholtz P."/>
            <person name="Woyke T."/>
            <person name="Wu D."/>
            <person name="Tindall B."/>
            <person name="Pomrenke H.G."/>
            <person name="Brambilla E."/>
            <person name="Klenk H.-P."/>
            <person name="Eisen J.A."/>
        </authorList>
    </citation>
    <scope>NUCLEOTIDE SEQUENCE [LARGE SCALE GENOMIC DNA]</scope>
    <source>
        <strain>DSM 17132</strain>
    </source>
</reference>
<gene>
    <name evidence="4" type="ordered locus">Lbys_0867</name>
</gene>
<evidence type="ECO:0000256" key="1">
    <source>
        <dbReference type="ARBA" id="ARBA00022723"/>
    </source>
</evidence>
<evidence type="ECO:0000256" key="2">
    <source>
        <dbReference type="SAM" id="SignalP"/>
    </source>
</evidence>
<dbReference type="InterPro" id="IPR006121">
    <property type="entry name" value="HMA_dom"/>
</dbReference>
<reference evidence="4 5" key="2">
    <citation type="journal article" date="2011" name="Stand. Genomic Sci.">
        <title>Complete genome sequence of Leadbetterella byssophila type strain (4M15).</title>
        <authorList>
            <person name="Abt B."/>
            <person name="Teshima H."/>
            <person name="Lucas S."/>
            <person name="Lapidus A."/>
            <person name="Del Rio T.G."/>
            <person name="Nolan M."/>
            <person name="Tice H."/>
            <person name="Cheng J.F."/>
            <person name="Pitluck S."/>
            <person name="Liolios K."/>
            <person name="Pagani I."/>
            <person name="Ivanova N."/>
            <person name="Mavromatis K."/>
            <person name="Pati A."/>
            <person name="Tapia R."/>
            <person name="Han C."/>
            <person name="Goodwin L."/>
            <person name="Chen A."/>
            <person name="Palaniappan K."/>
            <person name="Land M."/>
            <person name="Hauser L."/>
            <person name="Chang Y.J."/>
            <person name="Jeffries C.D."/>
            <person name="Rohde M."/>
            <person name="Goker M."/>
            <person name="Tindall B.J."/>
            <person name="Detter J.C."/>
            <person name="Woyke T."/>
            <person name="Bristow J."/>
            <person name="Eisen J.A."/>
            <person name="Markowitz V."/>
            <person name="Hugenholtz P."/>
            <person name="Klenk H.P."/>
            <person name="Kyrpides N.C."/>
        </authorList>
    </citation>
    <scope>NUCLEOTIDE SEQUENCE [LARGE SCALE GENOMIC DNA]</scope>
    <source>
        <strain evidence="5">DSM 17132 / JCM 16389 / KACC 11308 / NBRC 106382 / 4M15</strain>
    </source>
</reference>
<evidence type="ECO:0000313" key="4">
    <source>
        <dbReference type="EMBL" id="ADQ16613.1"/>
    </source>
</evidence>
<sequence>MKIIVLNLLLALSFGAFAQKGNGDTVSFASSVKCGMCKKTIESKLGKEKGVQSVNVDLKEHTVNVVYNPKKTNKQELKNKISKIGYDADEVVADQKAHDELPACCQKTSKSH</sequence>
<keyword evidence="1" id="KW-0479">Metal-binding</keyword>
<organism evidence="4 5">
    <name type="scientific">Leadbetterella byssophila (strain DSM 17132 / JCM 16389 / KACC 11308 / NBRC 106382 / 4M15)</name>
    <dbReference type="NCBI Taxonomy" id="649349"/>
    <lineage>
        <taxon>Bacteria</taxon>
        <taxon>Pseudomonadati</taxon>
        <taxon>Bacteroidota</taxon>
        <taxon>Cytophagia</taxon>
        <taxon>Cytophagales</taxon>
        <taxon>Leadbetterellaceae</taxon>
        <taxon>Leadbetterella</taxon>
    </lineage>
</organism>
<dbReference type="OrthoDB" id="5513217at2"/>
<name>E4RR18_LEAB4</name>
<feature type="chain" id="PRO_5003188046" evidence="2">
    <location>
        <begin position="19"/>
        <end position="112"/>
    </location>
</feature>
<keyword evidence="5" id="KW-1185">Reference proteome</keyword>
<feature type="domain" description="HMA" evidence="3">
    <location>
        <begin position="23"/>
        <end position="89"/>
    </location>
</feature>
<dbReference type="InterPro" id="IPR036163">
    <property type="entry name" value="HMA_dom_sf"/>
</dbReference>
<dbReference type="Proteomes" id="UP000007435">
    <property type="component" value="Chromosome"/>
</dbReference>
<protein>
    <submittedName>
        <fullName evidence="4">Heavy metal transport/detoxification protein</fullName>
    </submittedName>
</protein>
<dbReference type="Pfam" id="PF00403">
    <property type="entry name" value="HMA"/>
    <property type="match status" value="1"/>
</dbReference>
<feature type="signal peptide" evidence="2">
    <location>
        <begin position="1"/>
        <end position="18"/>
    </location>
</feature>
<proteinExistence type="predicted"/>
<dbReference type="PROSITE" id="PS50846">
    <property type="entry name" value="HMA_2"/>
    <property type="match status" value="1"/>
</dbReference>
<dbReference type="FunFam" id="3.30.70.100:FF:000001">
    <property type="entry name" value="ATPase copper transporting beta"/>
    <property type="match status" value="1"/>
</dbReference>
<dbReference type="Gene3D" id="3.30.70.100">
    <property type="match status" value="1"/>
</dbReference>
<evidence type="ECO:0000259" key="3">
    <source>
        <dbReference type="PROSITE" id="PS50846"/>
    </source>
</evidence>
<keyword evidence="2" id="KW-0732">Signal</keyword>
<dbReference type="KEGG" id="lby:Lbys_0867"/>
<dbReference type="RefSeq" id="WP_013407664.1">
    <property type="nucleotide sequence ID" value="NC_014655.1"/>
</dbReference>
<dbReference type="GO" id="GO:0046872">
    <property type="term" value="F:metal ion binding"/>
    <property type="evidence" value="ECO:0007669"/>
    <property type="project" value="UniProtKB-KW"/>
</dbReference>
<accession>E4RR18</accession>
<dbReference type="AlphaFoldDB" id="E4RR18"/>
<dbReference type="CDD" id="cd00371">
    <property type="entry name" value="HMA"/>
    <property type="match status" value="1"/>
</dbReference>
<dbReference type="HOGENOM" id="CLU_134973_0_1_10"/>
<dbReference type="eggNOG" id="COG2608">
    <property type="taxonomic scope" value="Bacteria"/>
</dbReference>
<dbReference type="SUPFAM" id="SSF55008">
    <property type="entry name" value="HMA, heavy metal-associated domain"/>
    <property type="match status" value="1"/>
</dbReference>
<dbReference type="STRING" id="649349.Lbys_0867"/>